<sequence>MTNEAINKRRADKFLMFCLIFPLALKSTSFSIMALGRKNSSPGLAFITCSGFPLIEYCVLWCSENSVKTLLLQRSESFAQPNDGVYCTNKLVVNGDARLGVQTNFPGAGSLEPRKE</sequence>
<reference evidence="1 2" key="1">
    <citation type="journal article" date="2019" name="Nat. Ecol. Evol.">
        <title>Megaphylogeny resolves global patterns of mushroom evolution.</title>
        <authorList>
            <person name="Varga T."/>
            <person name="Krizsan K."/>
            <person name="Foldi C."/>
            <person name="Dima B."/>
            <person name="Sanchez-Garcia M."/>
            <person name="Sanchez-Ramirez S."/>
            <person name="Szollosi G.J."/>
            <person name="Szarkandi J.G."/>
            <person name="Papp V."/>
            <person name="Albert L."/>
            <person name="Andreopoulos W."/>
            <person name="Angelini C."/>
            <person name="Antonin V."/>
            <person name="Barry K.W."/>
            <person name="Bougher N.L."/>
            <person name="Buchanan P."/>
            <person name="Buyck B."/>
            <person name="Bense V."/>
            <person name="Catcheside P."/>
            <person name="Chovatia M."/>
            <person name="Cooper J."/>
            <person name="Damon W."/>
            <person name="Desjardin D."/>
            <person name="Finy P."/>
            <person name="Geml J."/>
            <person name="Haridas S."/>
            <person name="Hughes K."/>
            <person name="Justo A."/>
            <person name="Karasinski D."/>
            <person name="Kautmanova I."/>
            <person name="Kiss B."/>
            <person name="Kocsube S."/>
            <person name="Kotiranta H."/>
            <person name="LaButti K.M."/>
            <person name="Lechner B.E."/>
            <person name="Liimatainen K."/>
            <person name="Lipzen A."/>
            <person name="Lukacs Z."/>
            <person name="Mihaltcheva S."/>
            <person name="Morgado L.N."/>
            <person name="Niskanen T."/>
            <person name="Noordeloos M.E."/>
            <person name="Ohm R.A."/>
            <person name="Ortiz-Santana B."/>
            <person name="Ovrebo C."/>
            <person name="Racz N."/>
            <person name="Riley R."/>
            <person name="Savchenko A."/>
            <person name="Shiryaev A."/>
            <person name="Soop K."/>
            <person name="Spirin V."/>
            <person name="Szebenyi C."/>
            <person name="Tomsovsky M."/>
            <person name="Tulloss R.E."/>
            <person name="Uehling J."/>
            <person name="Grigoriev I.V."/>
            <person name="Vagvolgyi C."/>
            <person name="Papp T."/>
            <person name="Martin F.M."/>
            <person name="Miettinen O."/>
            <person name="Hibbett D.S."/>
            <person name="Nagy L.G."/>
        </authorList>
    </citation>
    <scope>NUCLEOTIDE SEQUENCE [LARGE SCALE GENOMIC DNA]</scope>
    <source>
        <strain evidence="1 2">NL-1719</strain>
    </source>
</reference>
<keyword evidence="2" id="KW-1185">Reference proteome</keyword>
<organism evidence="1 2">
    <name type="scientific">Pluteus cervinus</name>
    <dbReference type="NCBI Taxonomy" id="181527"/>
    <lineage>
        <taxon>Eukaryota</taxon>
        <taxon>Fungi</taxon>
        <taxon>Dikarya</taxon>
        <taxon>Basidiomycota</taxon>
        <taxon>Agaricomycotina</taxon>
        <taxon>Agaricomycetes</taxon>
        <taxon>Agaricomycetidae</taxon>
        <taxon>Agaricales</taxon>
        <taxon>Pluteineae</taxon>
        <taxon>Pluteaceae</taxon>
        <taxon>Pluteus</taxon>
    </lineage>
</organism>
<gene>
    <name evidence="1" type="ORF">BDN72DRAFT_468007</name>
</gene>
<evidence type="ECO:0000313" key="1">
    <source>
        <dbReference type="EMBL" id="TFK71249.1"/>
    </source>
</evidence>
<protein>
    <submittedName>
        <fullName evidence="1">Uncharacterized protein</fullName>
    </submittedName>
</protein>
<dbReference type="EMBL" id="ML208300">
    <property type="protein sequence ID" value="TFK71249.1"/>
    <property type="molecule type" value="Genomic_DNA"/>
</dbReference>
<name>A0ACD3B0X4_9AGAR</name>
<dbReference type="Proteomes" id="UP000308600">
    <property type="component" value="Unassembled WGS sequence"/>
</dbReference>
<accession>A0ACD3B0X4</accession>
<evidence type="ECO:0000313" key="2">
    <source>
        <dbReference type="Proteomes" id="UP000308600"/>
    </source>
</evidence>
<proteinExistence type="predicted"/>